<dbReference type="Proteomes" id="UP001163321">
    <property type="component" value="Chromosome 6"/>
</dbReference>
<sequence length="295" mass="34054">MAAKFSMANSSGLFDAAAHVEASDRMHGAMDELKMQHKQRERIRQRELEEQEREENDRAVRLKATLEANAAQANDDRSFVGHEKSNDDELVSDDEDLLRDNDPELERLVFHLFICNVPPLKEKQTLLCACRIRMARLEQLKQEYEERKRFLSQGHGEYHEITQDAFLQEVTSSRFVVVHFFHGDFERCKLMDMHLTQLARSHMECKFLKLNAEKAPFFVHKLAVRVLPTLVAFKDGVAFSTRVIGFEGLTELNEATDARNCTTRSSDHFSTAALARKLVEIGAIRERTEEDEERT</sequence>
<gene>
    <name evidence="1" type="ORF">PsorP6_010419</name>
</gene>
<dbReference type="EMBL" id="CM047585">
    <property type="protein sequence ID" value="KAI9909944.1"/>
    <property type="molecule type" value="Genomic_DNA"/>
</dbReference>
<name>A0ACC0VTX9_9STRA</name>
<organism evidence="1 2">
    <name type="scientific">Peronosclerospora sorghi</name>
    <dbReference type="NCBI Taxonomy" id="230839"/>
    <lineage>
        <taxon>Eukaryota</taxon>
        <taxon>Sar</taxon>
        <taxon>Stramenopiles</taxon>
        <taxon>Oomycota</taxon>
        <taxon>Peronosporomycetes</taxon>
        <taxon>Peronosporales</taxon>
        <taxon>Peronosporaceae</taxon>
        <taxon>Peronosclerospora</taxon>
    </lineage>
</organism>
<evidence type="ECO:0000313" key="2">
    <source>
        <dbReference type="Proteomes" id="UP001163321"/>
    </source>
</evidence>
<comment type="caution">
    <text evidence="1">The sequence shown here is derived from an EMBL/GenBank/DDBJ whole genome shotgun (WGS) entry which is preliminary data.</text>
</comment>
<protein>
    <submittedName>
        <fullName evidence="1">Uncharacterized protein</fullName>
    </submittedName>
</protein>
<reference evidence="1 2" key="1">
    <citation type="journal article" date="2022" name="bioRxiv">
        <title>The genome of the oomycete Peronosclerospora sorghi, a cosmopolitan pathogen of maize and sorghum, is inflated with dispersed pseudogenes.</title>
        <authorList>
            <person name="Fletcher K."/>
            <person name="Martin F."/>
            <person name="Isakeit T."/>
            <person name="Cavanaugh K."/>
            <person name="Magill C."/>
            <person name="Michelmore R."/>
        </authorList>
    </citation>
    <scope>NUCLEOTIDE SEQUENCE [LARGE SCALE GENOMIC DNA]</scope>
    <source>
        <strain evidence="1">P6</strain>
    </source>
</reference>
<accession>A0ACC0VTX9</accession>
<evidence type="ECO:0000313" key="1">
    <source>
        <dbReference type="EMBL" id="KAI9909944.1"/>
    </source>
</evidence>
<proteinExistence type="predicted"/>
<keyword evidence="2" id="KW-1185">Reference proteome</keyword>